<dbReference type="EC" id="4.1.2.13" evidence="4"/>
<evidence type="ECO:0000256" key="4">
    <source>
        <dbReference type="ARBA" id="ARBA00013068"/>
    </source>
</evidence>
<dbReference type="AlphaFoldDB" id="A0A2N7TFF6"/>
<dbReference type="Proteomes" id="UP000235346">
    <property type="component" value="Unassembled WGS sequence"/>
</dbReference>
<dbReference type="GO" id="GO:0004332">
    <property type="term" value="F:fructose-bisphosphate aldolase activity"/>
    <property type="evidence" value="ECO:0007669"/>
    <property type="project" value="UniProtKB-EC"/>
</dbReference>
<evidence type="ECO:0000256" key="2">
    <source>
        <dbReference type="ARBA" id="ARBA00004714"/>
    </source>
</evidence>
<comment type="catalytic activity">
    <reaction evidence="1">
        <text>beta-D-fructose 1,6-bisphosphate = D-glyceraldehyde 3-phosphate + dihydroxyacetone phosphate</text>
        <dbReference type="Rhea" id="RHEA:14729"/>
        <dbReference type="ChEBI" id="CHEBI:32966"/>
        <dbReference type="ChEBI" id="CHEBI:57642"/>
        <dbReference type="ChEBI" id="CHEBI:59776"/>
        <dbReference type="EC" id="4.1.2.13"/>
    </reaction>
</comment>
<evidence type="ECO:0000256" key="7">
    <source>
        <dbReference type="ARBA" id="ARBA00029799"/>
    </source>
</evidence>
<evidence type="ECO:0000313" key="10">
    <source>
        <dbReference type="Proteomes" id="UP000235346"/>
    </source>
</evidence>
<evidence type="ECO:0000256" key="3">
    <source>
        <dbReference type="ARBA" id="ARBA00010387"/>
    </source>
</evidence>
<sequence length="345" mass="37218">MTHQHAKALTETVQALMAPGKGILALDESNATCAARFAAVGVPSTPETRRQYRELLMTAPGAEHHISGAILYDETLRQATADRIPFPTLLQARGQVPGIKVDTGAKELANAPGEKVTEGLDGLRERLAEYHALGARFAKWRAVIRIGAGLPSQLCCEANAHAMARYAALCQEAGIVPIFEPEVLIDGDHDIDRCETVTEHNLRIVFRELQVHRVLPEGAILKTSMVISGSGATRRAGVQEVAERTVATLLRCVPADLGGVVFLSGGQGNVESTRHLDAMQRLAVGRTPWPMTFSFARALQQPALAIWGADRRCVAEAQQAFAFRARMNALAASGEYREALETEAA</sequence>
<dbReference type="RefSeq" id="WP_102629959.1">
    <property type="nucleotide sequence ID" value="NZ_PDOH01000039.1"/>
</dbReference>
<keyword evidence="10" id="KW-1185">Reference proteome</keyword>
<dbReference type="FunFam" id="3.20.20.70:FF:000140">
    <property type="entry name" value="Fructose-bisphosphate aldolase"/>
    <property type="match status" value="1"/>
</dbReference>
<dbReference type="SUPFAM" id="SSF51569">
    <property type="entry name" value="Aldolase"/>
    <property type="match status" value="1"/>
</dbReference>
<dbReference type="Gene3D" id="3.20.20.70">
    <property type="entry name" value="Aldolase class I"/>
    <property type="match status" value="1"/>
</dbReference>
<evidence type="ECO:0000256" key="5">
    <source>
        <dbReference type="ARBA" id="ARBA00023152"/>
    </source>
</evidence>
<gene>
    <name evidence="9" type="ORF">C1H66_21750</name>
</gene>
<evidence type="ECO:0000256" key="1">
    <source>
        <dbReference type="ARBA" id="ARBA00000441"/>
    </source>
</evidence>
<comment type="pathway">
    <text evidence="2">Carbohydrate degradation; glycolysis; D-glyceraldehyde 3-phosphate and glycerone phosphate from D-glucose: step 4/4.</text>
</comment>
<comment type="similarity">
    <text evidence="3">Belongs to the class I fructose-bisphosphate aldolase family.</text>
</comment>
<keyword evidence="6" id="KW-0456">Lyase</keyword>
<evidence type="ECO:0000313" key="9">
    <source>
        <dbReference type="EMBL" id="PMR66916.1"/>
    </source>
</evidence>
<accession>A0A2N7TFF6</accession>
<dbReference type="NCBIfam" id="NF033379">
    <property type="entry name" value="FrucBisAld_I"/>
    <property type="match status" value="1"/>
</dbReference>
<dbReference type="PANTHER" id="PTHR11627">
    <property type="entry name" value="FRUCTOSE-BISPHOSPHATE ALDOLASE"/>
    <property type="match status" value="1"/>
</dbReference>
<protein>
    <recommendedName>
        <fullName evidence="8">Probable fructose-bisphosphate aldolase class 1</fullName>
        <ecNumber evidence="4">4.1.2.13</ecNumber>
    </recommendedName>
    <alternativeName>
        <fullName evidence="7">Fructose-bisphosphate aldolase class I</fullName>
    </alternativeName>
</protein>
<dbReference type="Pfam" id="PF00274">
    <property type="entry name" value="Glycolytic"/>
    <property type="match status" value="1"/>
</dbReference>
<dbReference type="EMBL" id="PNRE01000104">
    <property type="protein sequence ID" value="PMR66916.1"/>
    <property type="molecule type" value="Genomic_DNA"/>
</dbReference>
<dbReference type="InterPro" id="IPR000741">
    <property type="entry name" value="FBA_I"/>
</dbReference>
<dbReference type="OrthoDB" id="9793595at2"/>
<evidence type="ECO:0000256" key="6">
    <source>
        <dbReference type="ARBA" id="ARBA00023239"/>
    </source>
</evidence>
<dbReference type="GO" id="GO:0006096">
    <property type="term" value="P:glycolytic process"/>
    <property type="evidence" value="ECO:0007669"/>
    <property type="project" value="UniProtKB-UniPathway"/>
</dbReference>
<dbReference type="InterPro" id="IPR013785">
    <property type="entry name" value="Aldolase_TIM"/>
</dbReference>
<evidence type="ECO:0000256" key="8">
    <source>
        <dbReference type="ARBA" id="ARBA00072515"/>
    </source>
</evidence>
<keyword evidence="5" id="KW-0324">Glycolysis</keyword>
<organism evidence="9 10">
    <name type="scientific">Halomonas heilongjiangensis</name>
    <dbReference type="NCBI Taxonomy" id="1387883"/>
    <lineage>
        <taxon>Bacteria</taxon>
        <taxon>Pseudomonadati</taxon>
        <taxon>Pseudomonadota</taxon>
        <taxon>Gammaproteobacteria</taxon>
        <taxon>Oceanospirillales</taxon>
        <taxon>Halomonadaceae</taxon>
        <taxon>Halomonas</taxon>
    </lineage>
</organism>
<reference evidence="9 10" key="1">
    <citation type="submission" date="2018-01" db="EMBL/GenBank/DDBJ databases">
        <title>Halomonas endophytica sp. nov., isolated from storage liquid in the stems of Populus euphratica.</title>
        <authorList>
            <person name="Chen C."/>
        </authorList>
    </citation>
    <scope>NUCLEOTIDE SEQUENCE [LARGE SCALE GENOMIC DNA]</scope>
    <source>
        <strain evidence="9 10">DSM 26881</strain>
    </source>
</reference>
<dbReference type="UniPathway" id="UPA00109">
    <property type="reaction ID" value="UER00183"/>
</dbReference>
<comment type="caution">
    <text evidence="9">The sequence shown here is derived from an EMBL/GenBank/DDBJ whole genome shotgun (WGS) entry which is preliminary data.</text>
</comment>
<name>A0A2N7TFF6_9GAMM</name>
<proteinExistence type="inferred from homology"/>